<sequence>MHHSNQTVTSRRKARILDQPVWPTVKLWLALGTADFRNHLGHSILYGLGLVSVIWLTLLALGYFRLGWMILPMISGAMLLGPLTTVGLYRISRRAQGLGGQGVAAPGQIFLVSVVMMVLILSWVRAAVLLFAVFFGLRPFAGFWETLQTLFTTPQGILLFVTGSITGGLFAALGFAISVFSFPMLVQRDIDGFSAMGLSFNATTQNFRLMLTWATCVTALSAIAVLTGLLALIPLFPILGFATWHAYADLFQD</sequence>
<feature type="transmembrane region" description="Helical" evidence="1">
    <location>
        <begin position="109"/>
        <end position="137"/>
    </location>
</feature>
<gene>
    <name evidence="2" type="ORF">GP644_08095</name>
</gene>
<dbReference type="AlphaFoldDB" id="A0A6A4RCC5"/>
<keyword evidence="1" id="KW-0812">Transmembrane</keyword>
<name>A0A6A4RCC5_9RHOB</name>
<protein>
    <submittedName>
        <fullName evidence="2">DUF2189 domain-containing protein</fullName>
    </submittedName>
</protein>
<organism evidence="2 3">
    <name type="scientific">Parasedimentitalea maritima</name>
    <dbReference type="NCBI Taxonomy" id="2578117"/>
    <lineage>
        <taxon>Bacteria</taxon>
        <taxon>Pseudomonadati</taxon>
        <taxon>Pseudomonadota</taxon>
        <taxon>Alphaproteobacteria</taxon>
        <taxon>Rhodobacterales</taxon>
        <taxon>Paracoccaceae</taxon>
        <taxon>Parasedimentitalea</taxon>
    </lineage>
</organism>
<feature type="transmembrane region" description="Helical" evidence="1">
    <location>
        <begin position="44"/>
        <end position="64"/>
    </location>
</feature>
<reference evidence="2 3" key="1">
    <citation type="submission" date="2019-12" db="EMBL/GenBank/DDBJ databases">
        <authorList>
            <person name="Zhang Y.-J."/>
        </authorList>
    </citation>
    <scope>NUCLEOTIDE SEQUENCE [LARGE SCALE GENOMIC DNA]</scope>
    <source>
        <strain evidence="2 3">H18S-6</strain>
    </source>
</reference>
<accession>A0A6A4RCC5</accession>
<comment type="caution">
    <text evidence="2">The sequence shown here is derived from an EMBL/GenBank/DDBJ whole genome shotgun (WGS) entry which is preliminary data.</text>
</comment>
<dbReference type="EMBL" id="WSFO01000004">
    <property type="protein sequence ID" value="KAE9630355.1"/>
    <property type="molecule type" value="Genomic_DNA"/>
</dbReference>
<proteinExistence type="predicted"/>
<feature type="transmembrane region" description="Helical" evidence="1">
    <location>
        <begin position="207"/>
        <end position="233"/>
    </location>
</feature>
<evidence type="ECO:0000313" key="2">
    <source>
        <dbReference type="EMBL" id="KAE9630355.1"/>
    </source>
</evidence>
<dbReference type="Pfam" id="PF09955">
    <property type="entry name" value="DUF2189"/>
    <property type="match status" value="1"/>
</dbReference>
<dbReference type="InterPro" id="IPR018692">
    <property type="entry name" value="DUF2189"/>
</dbReference>
<keyword evidence="1" id="KW-0472">Membrane</keyword>
<evidence type="ECO:0000313" key="3">
    <source>
        <dbReference type="Proteomes" id="UP000441586"/>
    </source>
</evidence>
<dbReference type="RefSeq" id="WP_158978581.1">
    <property type="nucleotide sequence ID" value="NZ_WSFO01000004.1"/>
</dbReference>
<feature type="transmembrane region" description="Helical" evidence="1">
    <location>
        <begin position="70"/>
        <end position="89"/>
    </location>
</feature>
<keyword evidence="1" id="KW-1133">Transmembrane helix</keyword>
<evidence type="ECO:0000256" key="1">
    <source>
        <dbReference type="SAM" id="Phobius"/>
    </source>
</evidence>
<feature type="transmembrane region" description="Helical" evidence="1">
    <location>
        <begin position="157"/>
        <end position="186"/>
    </location>
</feature>
<dbReference type="Proteomes" id="UP000441586">
    <property type="component" value="Unassembled WGS sequence"/>
</dbReference>